<evidence type="ECO:0000313" key="3">
    <source>
        <dbReference type="Proteomes" id="UP000887013"/>
    </source>
</evidence>
<keyword evidence="3" id="KW-1185">Reference proteome</keyword>
<dbReference type="Proteomes" id="UP000887013">
    <property type="component" value="Unassembled WGS sequence"/>
</dbReference>
<name>A0A8X6THS0_NEPPI</name>
<evidence type="ECO:0000313" key="2">
    <source>
        <dbReference type="EMBL" id="GFT15850.1"/>
    </source>
</evidence>
<dbReference type="EMBL" id="BMAW01058354">
    <property type="protein sequence ID" value="GFT15850.1"/>
    <property type="molecule type" value="Genomic_DNA"/>
</dbReference>
<reference evidence="2" key="1">
    <citation type="submission" date="2020-08" db="EMBL/GenBank/DDBJ databases">
        <title>Multicomponent nature underlies the extraordinary mechanical properties of spider dragline silk.</title>
        <authorList>
            <person name="Kono N."/>
            <person name="Nakamura H."/>
            <person name="Mori M."/>
            <person name="Yoshida Y."/>
            <person name="Ohtoshi R."/>
            <person name="Malay A.D."/>
            <person name="Moran D.A.P."/>
            <person name="Tomita M."/>
            <person name="Numata K."/>
            <person name="Arakawa K."/>
        </authorList>
    </citation>
    <scope>NUCLEOTIDE SEQUENCE</scope>
</reference>
<dbReference type="AlphaFoldDB" id="A0A8X6THS0"/>
<proteinExistence type="predicted"/>
<gene>
    <name evidence="2" type="ORF">NPIL_562511</name>
</gene>
<protein>
    <submittedName>
        <fullName evidence="2">Uncharacterized protein</fullName>
    </submittedName>
</protein>
<accession>A0A8X6THS0</accession>
<comment type="caution">
    <text evidence="2">The sequence shown here is derived from an EMBL/GenBank/DDBJ whole genome shotgun (WGS) entry which is preliminary data.</text>
</comment>
<evidence type="ECO:0000256" key="1">
    <source>
        <dbReference type="SAM" id="MobiDB-lite"/>
    </source>
</evidence>
<feature type="region of interest" description="Disordered" evidence="1">
    <location>
        <begin position="1"/>
        <end position="22"/>
    </location>
</feature>
<organism evidence="2 3">
    <name type="scientific">Nephila pilipes</name>
    <name type="common">Giant wood spider</name>
    <name type="synonym">Nephila maculata</name>
    <dbReference type="NCBI Taxonomy" id="299642"/>
    <lineage>
        <taxon>Eukaryota</taxon>
        <taxon>Metazoa</taxon>
        <taxon>Ecdysozoa</taxon>
        <taxon>Arthropoda</taxon>
        <taxon>Chelicerata</taxon>
        <taxon>Arachnida</taxon>
        <taxon>Araneae</taxon>
        <taxon>Araneomorphae</taxon>
        <taxon>Entelegynae</taxon>
        <taxon>Araneoidea</taxon>
        <taxon>Nephilidae</taxon>
        <taxon>Nephila</taxon>
    </lineage>
</organism>
<sequence>MSYNDDKSRNGTSLFKPPHIIPDESFDTQSQLTYINHINKYGRSQLKSGLASAICMSSATKLKILTTGRLQSCSLDVNTQKNV</sequence>